<evidence type="ECO:0000313" key="1">
    <source>
        <dbReference type="EMBL" id="KAJ4711072.1"/>
    </source>
</evidence>
<keyword evidence="2" id="KW-1185">Reference proteome</keyword>
<reference evidence="1 2" key="1">
    <citation type="journal article" date="2023" name="Science">
        <title>Complex scaffold remodeling in plant triterpene biosynthesis.</title>
        <authorList>
            <person name="De La Pena R."/>
            <person name="Hodgson H."/>
            <person name="Liu J.C."/>
            <person name="Stephenson M.J."/>
            <person name="Martin A.C."/>
            <person name="Owen C."/>
            <person name="Harkess A."/>
            <person name="Leebens-Mack J."/>
            <person name="Jimenez L.E."/>
            <person name="Osbourn A."/>
            <person name="Sattely E.S."/>
        </authorList>
    </citation>
    <scope>NUCLEOTIDE SEQUENCE [LARGE SCALE GENOMIC DNA]</scope>
    <source>
        <strain evidence="2">cv. JPN11</strain>
        <tissue evidence="1">Leaf</tissue>
    </source>
</reference>
<gene>
    <name evidence="1" type="ORF">OWV82_017153</name>
</gene>
<evidence type="ECO:0000313" key="2">
    <source>
        <dbReference type="Proteomes" id="UP001164539"/>
    </source>
</evidence>
<protein>
    <submittedName>
        <fullName evidence="1">Crs2-associated factor chloroplastic-like</fullName>
    </submittedName>
</protein>
<sequence length="551" mass="61749">MAILASLPGGNLFSSLPSTPPPKDPTTPSHSASPPIPIPRYPPKKPKTTPPSLQKPRPNPALKLPHRQTRYYKPVKPGVVSSDGDRSILIGEFGVSYQLPGAPFEFQYSYSETPQAKPLAIREPAFLPFAPPTMPRPWTGKQPLKKSKKKIPLFDSFNPPPPGKKGVKHVEMPGPLPFGKYPQEGKTREEILGEPLKKWEIMMLVKPLLKDNRQVNLGRDGLTHNMLELIHSHWKRRRVIKIKCKGVPTVDMNNVCHHLEEKTGGKIIYRVGGVVYLFRGRNYNYRTRPQYPLMLWKPAAPVYPKLIQEAPEGLTKDEADELRRKGKFLMPICKLAKNGVYLNLVRDVRNAFEGSPLVKVNCKGMHASDYKKLGAKLKELVPCVLLSFDDEQILMWRGKDWKSRYPESPPVSIPVGLDIADSTGGSGIVRSSPKMMSLWNCAIESSKALLLDEINLGPNELLKKIKEFEGLSQATEHSYPALILSNEDGATGSMAEFEDCSQSETYDENNCCPEEDFDDNEFYDSDSSDLDTEVPLGSLPVDHIAERLRRT</sequence>
<accession>A0ACC1XJP2</accession>
<organism evidence="1 2">
    <name type="scientific">Melia azedarach</name>
    <name type="common">Chinaberry tree</name>
    <dbReference type="NCBI Taxonomy" id="155640"/>
    <lineage>
        <taxon>Eukaryota</taxon>
        <taxon>Viridiplantae</taxon>
        <taxon>Streptophyta</taxon>
        <taxon>Embryophyta</taxon>
        <taxon>Tracheophyta</taxon>
        <taxon>Spermatophyta</taxon>
        <taxon>Magnoliopsida</taxon>
        <taxon>eudicotyledons</taxon>
        <taxon>Gunneridae</taxon>
        <taxon>Pentapetalae</taxon>
        <taxon>rosids</taxon>
        <taxon>malvids</taxon>
        <taxon>Sapindales</taxon>
        <taxon>Meliaceae</taxon>
        <taxon>Melia</taxon>
    </lineage>
</organism>
<dbReference type="EMBL" id="CM051402">
    <property type="protein sequence ID" value="KAJ4711072.1"/>
    <property type="molecule type" value="Genomic_DNA"/>
</dbReference>
<proteinExistence type="predicted"/>
<name>A0ACC1XJP2_MELAZ</name>
<dbReference type="Proteomes" id="UP001164539">
    <property type="component" value="Chromosome 9"/>
</dbReference>
<comment type="caution">
    <text evidence="1">The sequence shown here is derived from an EMBL/GenBank/DDBJ whole genome shotgun (WGS) entry which is preliminary data.</text>
</comment>